<dbReference type="EMBL" id="CM055097">
    <property type="protein sequence ID" value="KAJ7551953.1"/>
    <property type="molecule type" value="Genomic_DNA"/>
</dbReference>
<organism evidence="1 2">
    <name type="scientific">Diphasiastrum complanatum</name>
    <name type="common">Issler's clubmoss</name>
    <name type="synonym">Lycopodium complanatum</name>
    <dbReference type="NCBI Taxonomy" id="34168"/>
    <lineage>
        <taxon>Eukaryota</taxon>
        <taxon>Viridiplantae</taxon>
        <taxon>Streptophyta</taxon>
        <taxon>Embryophyta</taxon>
        <taxon>Tracheophyta</taxon>
        <taxon>Lycopodiopsida</taxon>
        <taxon>Lycopodiales</taxon>
        <taxon>Lycopodiaceae</taxon>
        <taxon>Lycopodioideae</taxon>
        <taxon>Diphasiastrum</taxon>
    </lineage>
</organism>
<keyword evidence="2" id="KW-1185">Reference proteome</keyword>
<evidence type="ECO:0000313" key="2">
    <source>
        <dbReference type="Proteomes" id="UP001162992"/>
    </source>
</evidence>
<comment type="caution">
    <text evidence="1">The sequence shown here is derived from an EMBL/GenBank/DDBJ whole genome shotgun (WGS) entry which is preliminary data.</text>
</comment>
<evidence type="ECO:0000313" key="1">
    <source>
        <dbReference type="EMBL" id="KAJ7551953.1"/>
    </source>
</evidence>
<dbReference type="Proteomes" id="UP001162992">
    <property type="component" value="Chromosome 6"/>
</dbReference>
<proteinExistence type="predicted"/>
<protein>
    <submittedName>
        <fullName evidence="1">Uncharacterized protein</fullName>
    </submittedName>
</protein>
<accession>A0ACC2DCC9</accession>
<name>A0ACC2DCC9_DIPCM</name>
<reference evidence="2" key="1">
    <citation type="journal article" date="2024" name="Proc. Natl. Acad. Sci. U.S.A.">
        <title>Extraordinary preservation of gene collinearity over three hundred million years revealed in homosporous lycophytes.</title>
        <authorList>
            <person name="Li C."/>
            <person name="Wickell D."/>
            <person name="Kuo L.Y."/>
            <person name="Chen X."/>
            <person name="Nie B."/>
            <person name="Liao X."/>
            <person name="Peng D."/>
            <person name="Ji J."/>
            <person name="Jenkins J."/>
            <person name="Williams M."/>
            <person name="Shu S."/>
            <person name="Plott C."/>
            <person name="Barry K."/>
            <person name="Rajasekar S."/>
            <person name="Grimwood J."/>
            <person name="Han X."/>
            <person name="Sun S."/>
            <person name="Hou Z."/>
            <person name="He W."/>
            <person name="Dai G."/>
            <person name="Sun C."/>
            <person name="Schmutz J."/>
            <person name="Leebens-Mack J.H."/>
            <person name="Li F.W."/>
            <person name="Wang L."/>
        </authorList>
    </citation>
    <scope>NUCLEOTIDE SEQUENCE [LARGE SCALE GENOMIC DNA]</scope>
    <source>
        <strain evidence="2">cv. PW_Plant_1</strain>
    </source>
</reference>
<gene>
    <name evidence="1" type="ORF">O6H91_06G036000</name>
</gene>
<sequence length="511" mass="57479">MGVEDSASAEVKVPVVEESLGTEHGIPAFDPRVNSVESDDGELAAAVRVQKLYRGYRTRRHMADCAVMTRKYAWWNVLEGALLRHNSEQFYAYNKPETAATRWVRLKTKAAKVGRGLSKDENARKLALQHWLEAIDARHRYGHNLNFYYDVWLKSQTPEPFFYWLDVGEGREVDLKECPRKKLQKDQIKYLGPKERKQYEVIVEDGKLIYKQTGEFVHTPKGDKWIFVMSTSGKLYVAQKAKGKFQHSSFLAGSATTAAGRLLVNKGVLELMEAHSGHYHPTEENFNMLVNILIKNGADLTMAKVQSVSDDMLPSHLYSQQSFLKETEDLKSAEALDNFVQDDKVLVAAEDEKAVKQREDVLSSKRSETQLADSDNFAAKEAARLDIIYNKDSLEGVSIEVKSTKGCNDDPCPKGNEVRIGDESFEKSFKDEVLSDVHVAEEPVAPEKNETPNDSPITTVQMGVKKLPSFSWSSGVGARLSTLSDLPVHVRSKAVEFLRQPSQRMQFTAAN</sequence>